<keyword evidence="2" id="KW-1185">Reference proteome</keyword>
<name>A0A1X7S168_ZYMT9</name>
<dbReference type="Proteomes" id="UP000215127">
    <property type="component" value="Chromosome 7"/>
</dbReference>
<reference evidence="1 2" key="1">
    <citation type="submission" date="2016-06" db="EMBL/GenBank/DDBJ databases">
        <authorList>
            <person name="Kjaerup R.B."/>
            <person name="Dalgaard T.S."/>
            <person name="Juul-Madsen H.R."/>
        </authorList>
    </citation>
    <scope>NUCLEOTIDE SEQUENCE [LARGE SCALE GENOMIC DNA]</scope>
</reference>
<evidence type="ECO:0000313" key="2">
    <source>
        <dbReference type="Proteomes" id="UP000215127"/>
    </source>
</evidence>
<accession>A0A1X7S168</accession>
<dbReference type="EMBL" id="LT853698">
    <property type="protein sequence ID" value="SMQ52917.1"/>
    <property type="molecule type" value="Genomic_DNA"/>
</dbReference>
<gene>
    <name evidence="1" type="ORF">ZT3D7_G8070</name>
</gene>
<evidence type="ECO:0000313" key="1">
    <source>
        <dbReference type="EMBL" id="SMQ52917.1"/>
    </source>
</evidence>
<organism evidence="1 2">
    <name type="scientific">Zymoseptoria tritici (strain ST99CH_3D7)</name>
    <dbReference type="NCBI Taxonomy" id="1276538"/>
    <lineage>
        <taxon>Eukaryota</taxon>
        <taxon>Fungi</taxon>
        <taxon>Dikarya</taxon>
        <taxon>Ascomycota</taxon>
        <taxon>Pezizomycotina</taxon>
        <taxon>Dothideomycetes</taxon>
        <taxon>Dothideomycetidae</taxon>
        <taxon>Mycosphaerellales</taxon>
        <taxon>Mycosphaerellaceae</taxon>
        <taxon>Zymoseptoria</taxon>
    </lineage>
</organism>
<proteinExistence type="predicted"/>
<dbReference type="AlphaFoldDB" id="A0A1X7S168"/>
<sequence>MARTTAATALDGNISSAIDHTRSPSSVNPSPTVPLPCPILNLPSELIGNICMYLTPNIHLKVQRMVFGLGGHGHLITALNKHDWHAYFNFSMTRWELRAKCLDAIKSAHTSRDLILTMEMERHAGDPTLPVSMSKAPFPCKVRSLMTFLNKFNGLEVSTVVSMSKVLHGAKPAEYTPGDDKSTKRTTVMIDIAKPLRRDRAPHPADLSNIVSIEEEILWDTTKPADASAFAAVQANMQYVLDFPVQTGVNIEVPYLSNVTAKGLYDLGCVLAVRAREYTMQHIDVVNGQGEIVIKKHKSCMNWLGCIERGRAERTKRKAAKNAAEVEEGEQEEL</sequence>
<protein>
    <submittedName>
        <fullName evidence="1">Uncharacterized protein</fullName>
    </submittedName>
</protein>